<sequence length="220" mass="23032">MVVVGAKGFAKEVLEVLTLCGDVNDLYFFDDLSADIPEKLFDTFPILRSMEDVKTIFQTTGDSRFTLGLGNPALRLKLYRKFLDAGGILTSTISPKADIGRYGISIGDGCNILSGVVITSQVVLGRGCLVNPGCILSHDGVVGEFVELSPGVRITGNCTIGNYTVLGTNAVILPKVTVGSNVIVGAGAVVTKDVPDNCVVAGVPAVFKRALAPLSNTALR</sequence>
<evidence type="ECO:0000259" key="8">
    <source>
        <dbReference type="Pfam" id="PF17836"/>
    </source>
</evidence>
<dbReference type="PANTHER" id="PTHR43300:SF10">
    <property type="entry name" value="2,3,4,5-TETRAHYDROPYRIDINE-2,6-DICARBOXYLATE N-ACETYLTRANSFERASE"/>
    <property type="match status" value="1"/>
</dbReference>
<comment type="caution">
    <text evidence="9">The sequence shown here is derived from an EMBL/GenBank/DDBJ whole genome shotgun (WGS) entry which is preliminary data.</text>
</comment>
<dbReference type="Gene3D" id="2.160.10.10">
    <property type="entry name" value="Hexapeptide repeat proteins"/>
    <property type="match status" value="1"/>
</dbReference>
<dbReference type="RefSeq" id="WP_202008696.1">
    <property type="nucleotide sequence ID" value="NZ_JAERRB010000002.1"/>
</dbReference>
<evidence type="ECO:0000256" key="7">
    <source>
        <dbReference type="ARBA" id="ARBA00023315"/>
    </source>
</evidence>
<keyword evidence="2" id="KW-0028">Amino-acid biosynthesis</keyword>
<dbReference type="NCBIfam" id="TIGR03570">
    <property type="entry name" value="NeuD_NnaD"/>
    <property type="match status" value="1"/>
</dbReference>
<reference evidence="9 10" key="1">
    <citation type="submission" date="2021-01" db="EMBL/GenBank/DDBJ databases">
        <title>Chryseolinea sp. Jin1 Genome sequencing and assembly.</title>
        <authorList>
            <person name="Kim I."/>
        </authorList>
    </citation>
    <scope>NUCLEOTIDE SEQUENCE [LARGE SCALE GENOMIC DNA]</scope>
    <source>
        <strain evidence="9 10">Jin1</strain>
    </source>
</reference>
<dbReference type="InterPro" id="IPR041561">
    <property type="entry name" value="PglD_N"/>
</dbReference>
<keyword evidence="5" id="KW-0220">Diaminopimelate biosynthesis</keyword>
<dbReference type="SUPFAM" id="SSF51161">
    <property type="entry name" value="Trimeric LpxA-like enzymes"/>
    <property type="match status" value="1"/>
</dbReference>
<dbReference type="InterPro" id="IPR001451">
    <property type="entry name" value="Hexapep"/>
</dbReference>
<dbReference type="PANTHER" id="PTHR43300">
    <property type="entry name" value="ACETYLTRANSFERASE"/>
    <property type="match status" value="1"/>
</dbReference>
<dbReference type="Pfam" id="PF17836">
    <property type="entry name" value="PglD_N"/>
    <property type="match status" value="1"/>
</dbReference>
<name>A0ABS1KPI9_9BACT</name>
<dbReference type="InterPro" id="IPR018357">
    <property type="entry name" value="Hexapep_transf_CS"/>
</dbReference>
<dbReference type="Proteomes" id="UP000613030">
    <property type="component" value="Unassembled WGS sequence"/>
</dbReference>
<keyword evidence="10" id="KW-1185">Reference proteome</keyword>
<evidence type="ECO:0000256" key="3">
    <source>
        <dbReference type="ARBA" id="ARBA00022679"/>
    </source>
</evidence>
<dbReference type="Pfam" id="PF00132">
    <property type="entry name" value="Hexapep"/>
    <property type="match status" value="1"/>
</dbReference>
<keyword evidence="3" id="KW-0808">Transferase</keyword>
<keyword evidence="6" id="KW-0457">Lysine biosynthesis</keyword>
<dbReference type="InterPro" id="IPR011004">
    <property type="entry name" value="Trimer_LpxA-like_sf"/>
</dbReference>
<dbReference type="EMBL" id="JAERRB010000002">
    <property type="protein sequence ID" value="MBL0741346.1"/>
    <property type="molecule type" value="Genomic_DNA"/>
</dbReference>
<dbReference type="InterPro" id="IPR050179">
    <property type="entry name" value="Trans_hexapeptide_repeat"/>
</dbReference>
<dbReference type="CDD" id="cd03360">
    <property type="entry name" value="LbH_AT_putative"/>
    <property type="match status" value="1"/>
</dbReference>
<organism evidence="9 10">
    <name type="scientific">Chryseolinea lacunae</name>
    <dbReference type="NCBI Taxonomy" id="2801331"/>
    <lineage>
        <taxon>Bacteria</taxon>
        <taxon>Pseudomonadati</taxon>
        <taxon>Bacteroidota</taxon>
        <taxon>Cytophagia</taxon>
        <taxon>Cytophagales</taxon>
        <taxon>Fulvivirgaceae</taxon>
        <taxon>Chryseolinea</taxon>
    </lineage>
</organism>
<evidence type="ECO:0000256" key="4">
    <source>
        <dbReference type="ARBA" id="ARBA00022737"/>
    </source>
</evidence>
<comment type="similarity">
    <text evidence="1">Belongs to the transferase hexapeptide repeat family.</text>
</comment>
<evidence type="ECO:0000256" key="1">
    <source>
        <dbReference type="ARBA" id="ARBA00007274"/>
    </source>
</evidence>
<dbReference type="PROSITE" id="PS00101">
    <property type="entry name" value="HEXAPEP_TRANSFERASES"/>
    <property type="match status" value="1"/>
</dbReference>
<keyword evidence="4" id="KW-0677">Repeat</keyword>
<dbReference type="Gene3D" id="3.40.50.20">
    <property type="match status" value="1"/>
</dbReference>
<accession>A0ABS1KPI9</accession>
<proteinExistence type="inferred from homology"/>
<evidence type="ECO:0000313" key="10">
    <source>
        <dbReference type="Proteomes" id="UP000613030"/>
    </source>
</evidence>
<evidence type="ECO:0000256" key="2">
    <source>
        <dbReference type="ARBA" id="ARBA00022605"/>
    </source>
</evidence>
<protein>
    <submittedName>
        <fullName evidence="9">Acetyltransferase</fullName>
    </submittedName>
</protein>
<evidence type="ECO:0000313" key="9">
    <source>
        <dbReference type="EMBL" id="MBL0741346.1"/>
    </source>
</evidence>
<keyword evidence="7" id="KW-0012">Acyltransferase</keyword>
<gene>
    <name evidence="9" type="ORF">JI741_08945</name>
</gene>
<feature type="domain" description="PglD N-terminal" evidence="8">
    <location>
        <begin position="2"/>
        <end position="82"/>
    </location>
</feature>
<evidence type="ECO:0000256" key="6">
    <source>
        <dbReference type="ARBA" id="ARBA00023154"/>
    </source>
</evidence>
<evidence type="ECO:0000256" key="5">
    <source>
        <dbReference type="ARBA" id="ARBA00022915"/>
    </source>
</evidence>
<dbReference type="InterPro" id="IPR020019">
    <property type="entry name" value="AcTrfase_PglD-like"/>
</dbReference>